<dbReference type="Proteomes" id="UP000327085">
    <property type="component" value="Unassembled WGS sequence"/>
</dbReference>
<dbReference type="Gramene" id="VVA40241">
    <property type="protein sequence ID" value="VVA40241"/>
    <property type="gene ID" value="Prudul26B008693"/>
</dbReference>
<proteinExistence type="predicted"/>
<name>A0A5E4GKY9_PRUDU</name>
<protein>
    <submittedName>
        <fullName evidence="1">Uncharacterized protein</fullName>
    </submittedName>
</protein>
<gene>
    <name evidence="1" type="ORF">ALMOND_2B008693</name>
</gene>
<dbReference type="AlphaFoldDB" id="A0A5E4GKY9"/>
<reference evidence="2" key="1">
    <citation type="journal article" date="2020" name="Plant J.">
        <title>Transposons played a major role in the diversification between the closely related almond and peach genomes: results from the almond genome sequence.</title>
        <authorList>
            <person name="Alioto T."/>
            <person name="Alexiou K.G."/>
            <person name="Bardil A."/>
            <person name="Barteri F."/>
            <person name="Castanera R."/>
            <person name="Cruz F."/>
            <person name="Dhingra A."/>
            <person name="Duval H."/>
            <person name="Fernandez I Marti A."/>
            <person name="Frias L."/>
            <person name="Galan B."/>
            <person name="Garcia J.L."/>
            <person name="Howad W."/>
            <person name="Gomez-Garrido J."/>
            <person name="Gut M."/>
            <person name="Julca I."/>
            <person name="Morata J."/>
            <person name="Puigdomenech P."/>
            <person name="Ribeca P."/>
            <person name="Rubio Cabetas M.J."/>
            <person name="Vlasova A."/>
            <person name="Wirthensohn M."/>
            <person name="Garcia-Mas J."/>
            <person name="Gabaldon T."/>
            <person name="Casacuberta J.M."/>
            <person name="Arus P."/>
        </authorList>
    </citation>
    <scope>NUCLEOTIDE SEQUENCE [LARGE SCALE GENOMIC DNA]</scope>
    <source>
        <strain evidence="2">cv. Texas</strain>
    </source>
</reference>
<dbReference type="InParanoid" id="A0A5E4GKY9"/>
<organism evidence="1 2">
    <name type="scientific">Prunus dulcis</name>
    <name type="common">Almond</name>
    <name type="synonym">Amygdalus dulcis</name>
    <dbReference type="NCBI Taxonomy" id="3755"/>
    <lineage>
        <taxon>Eukaryota</taxon>
        <taxon>Viridiplantae</taxon>
        <taxon>Streptophyta</taxon>
        <taxon>Embryophyta</taxon>
        <taxon>Tracheophyta</taxon>
        <taxon>Spermatophyta</taxon>
        <taxon>Magnoliopsida</taxon>
        <taxon>eudicotyledons</taxon>
        <taxon>Gunneridae</taxon>
        <taxon>Pentapetalae</taxon>
        <taxon>rosids</taxon>
        <taxon>fabids</taxon>
        <taxon>Rosales</taxon>
        <taxon>Rosaceae</taxon>
        <taxon>Amygdaloideae</taxon>
        <taxon>Amygdaleae</taxon>
        <taxon>Prunus</taxon>
    </lineage>
</organism>
<evidence type="ECO:0000313" key="2">
    <source>
        <dbReference type="Proteomes" id="UP000327085"/>
    </source>
</evidence>
<accession>A0A5E4GKY9</accession>
<dbReference type="EMBL" id="CABIKO010000943">
    <property type="protein sequence ID" value="VVA40241.1"/>
    <property type="molecule type" value="Genomic_DNA"/>
</dbReference>
<evidence type="ECO:0000313" key="1">
    <source>
        <dbReference type="EMBL" id="VVA40241.1"/>
    </source>
</evidence>
<sequence length="63" mass="6749">MGPATWRHPAAELLAKYQTIQSCPSRNCPSAQICTVTITKVETASLACHGFQAMTTVLGVEVE</sequence>